<dbReference type="GO" id="GO:0006281">
    <property type="term" value="P:DNA repair"/>
    <property type="evidence" value="ECO:0007669"/>
    <property type="project" value="InterPro"/>
</dbReference>
<dbReference type="EMBL" id="CP001101">
    <property type="protein sequence ID" value="ACE05086.1"/>
    <property type="molecule type" value="Genomic_DNA"/>
</dbReference>
<proteinExistence type="predicted"/>
<dbReference type="InterPro" id="IPR003583">
    <property type="entry name" value="Hlx-hairpin-Hlx_DNA-bd_motif"/>
</dbReference>
<reference evidence="2" key="1">
    <citation type="submission" date="2008-06" db="EMBL/GenBank/DDBJ databases">
        <title>Complete sequence of Chlorobium phaeobacteroides BS1.</title>
        <authorList>
            <consortium name="US DOE Joint Genome Institute"/>
            <person name="Lucas S."/>
            <person name="Copeland A."/>
            <person name="Lapidus A."/>
            <person name="Glavina del Rio T."/>
            <person name="Dalin E."/>
            <person name="Tice H."/>
            <person name="Bruce D."/>
            <person name="Goodwin L."/>
            <person name="Pitluck S."/>
            <person name="Schmutz J."/>
            <person name="Larimer F."/>
            <person name="Land M."/>
            <person name="Hauser L."/>
            <person name="Kyrpides N."/>
            <person name="Ovchinnikova G."/>
            <person name="Li T."/>
            <person name="Liu Z."/>
            <person name="Zhao F."/>
            <person name="Overmann J."/>
            <person name="Bryant D.A."/>
            <person name="Richardson P."/>
        </authorList>
    </citation>
    <scope>NUCLEOTIDE SEQUENCE [LARGE SCALE GENOMIC DNA]</scope>
    <source>
        <strain evidence="2">BS1</strain>
    </source>
</reference>
<dbReference type="STRING" id="331678.Cphamn1_2181"/>
<accession>B3ENJ7</accession>
<dbReference type="SMART" id="SM00278">
    <property type="entry name" value="HhH1"/>
    <property type="match status" value="2"/>
</dbReference>
<dbReference type="InterPro" id="IPR010994">
    <property type="entry name" value="RuvA_2-like"/>
</dbReference>
<evidence type="ECO:0000259" key="1">
    <source>
        <dbReference type="SMART" id="SM00278"/>
    </source>
</evidence>
<gene>
    <name evidence="2" type="ordered locus">Cphamn1_2181</name>
</gene>
<dbReference type="Pfam" id="PF12836">
    <property type="entry name" value="HHH_3"/>
    <property type="match status" value="1"/>
</dbReference>
<evidence type="ECO:0000313" key="2">
    <source>
        <dbReference type="EMBL" id="ACE05086.1"/>
    </source>
</evidence>
<name>B3ENJ7_CHLPB</name>
<dbReference type="HOGENOM" id="CLU_1560217_0_0_10"/>
<dbReference type="OrthoDB" id="9790239at2"/>
<dbReference type="eggNOG" id="COG1555">
    <property type="taxonomic scope" value="Bacteria"/>
</dbReference>
<protein>
    <submittedName>
        <fullName evidence="2">ComEA-related protein</fullName>
    </submittedName>
</protein>
<sequence length="163" mass="17937">MNIRDRIAVMLSMTRTEITVVTGLLLFFLLGVIVNSSHSLQEARSHPEIEPIEQFTDAEVDSLLKEAALLETALDESGTDASHSRNQGTLSTKKTALSQKIVFSKATTDELATIPGISSVLAGRLIAFRESRKAKVEGFPDFLEVKGIGKKRMETLEQHLILE</sequence>
<feature type="domain" description="Helix-hairpin-helix DNA-binding motif class 1" evidence="1">
    <location>
        <begin position="109"/>
        <end position="128"/>
    </location>
</feature>
<organism evidence="2">
    <name type="scientific">Chlorobium phaeobacteroides (strain BS1)</name>
    <dbReference type="NCBI Taxonomy" id="331678"/>
    <lineage>
        <taxon>Bacteria</taxon>
        <taxon>Pseudomonadati</taxon>
        <taxon>Chlorobiota</taxon>
        <taxon>Chlorobiia</taxon>
        <taxon>Chlorobiales</taxon>
        <taxon>Chlorobiaceae</taxon>
        <taxon>Chlorobium/Pelodictyon group</taxon>
        <taxon>Chlorobium</taxon>
    </lineage>
</organism>
<dbReference type="KEGG" id="cpb:Cphamn1_2181"/>
<dbReference type="SUPFAM" id="SSF47781">
    <property type="entry name" value="RuvA domain 2-like"/>
    <property type="match status" value="1"/>
</dbReference>
<feature type="domain" description="Helix-hairpin-helix DNA-binding motif class 1" evidence="1">
    <location>
        <begin position="140"/>
        <end position="159"/>
    </location>
</feature>
<dbReference type="AlphaFoldDB" id="B3ENJ7"/>
<dbReference type="Gene3D" id="1.10.150.320">
    <property type="entry name" value="Photosystem II 12 kDa extrinsic protein"/>
    <property type="match status" value="1"/>
</dbReference>
<dbReference type="GO" id="GO:0003677">
    <property type="term" value="F:DNA binding"/>
    <property type="evidence" value="ECO:0007669"/>
    <property type="project" value="InterPro"/>
</dbReference>